<keyword evidence="4" id="KW-1185">Reference proteome</keyword>
<dbReference type="EMBL" id="JAVFKN010000004">
    <property type="protein sequence ID" value="MDQ5767891.1"/>
    <property type="molecule type" value="Genomic_DNA"/>
</dbReference>
<dbReference type="GO" id="GO:0016887">
    <property type="term" value="F:ATP hydrolysis activity"/>
    <property type="evidence" value="ECO:0007669"/>
    <property type="project" value="InterPro"/>
</dbReference>
<dbReference type="InterPro" id="IPR003959">
    <property type="entry name" value="ATPase_AAA_core"/>
</dbReference>
<evidence type="ECO:0000313" key="4">
    <source>
        <dbReference type="Proteomes" id="UP001223336"/>
    </source>
</evidence>
<dbReference type="AlphaFoldDB" id="A0AA51MLV4"/>
<dbReference type="Pfam" id="PF13304">
    <property type="entry name" value="AAA_21"/>
    <property type="match status" value="1"/>
</dbReference>
<feature type="domain" description="ATPase AAA-type core" evidence="1">
    <location>
        <begin position="194"/>
        <end position="267"/>
    </location>
</feature>
<protein>
    <submittedName>
        <fullName evidence="3">AAA family ATPase</fullName>
    </submittedName>
</protein>
<dbReference type="GO" id="GO:0005524">
    <property type="term" value="F:ATP binding"/>
    <property type="evidence" value="ECO:0007669"/>
    <property type="project" value="InterPro"/>
</dbReference>
<dbReference type="CDD" id="cd00267">
    <property type="entry name" value="ABC_ATPase"/>
    <property type="match status" value="1"/>
</dbReference>
<gene>
    <name evidence="2" type="ORF">RCC75_05095</name>
    <name evidence="3" type="ORF">RCG00_20485</name>
</gene>
<dbReference type="SUPFAM" id="SSF52540">
    <property type="entry name" value="P-loop containing nucleoside triphosphate hydrolases"/>
    <property type="match status" value="1"/>
</dbReference>
<accession>A0AA51MLV4</accession>
<evidence type="ECO:0000259" key="1">
    <source>
        <dbReference type="Pfam" id="PF13304"/>
    </source>
</evidence>
<sequence>MFKQLELEQFTVFEQARFDWASGINVLVGANGTGKTHLLKLLYCLQMCGHDDLLLGSKLENVFRPNDKRLTDLVRETPTTKATDIKVVWDDQALSVGLYGYGRIVPNVVREVTWQVEQSPVYMPAKEVLSFAPGFISLYDKYNLAFDEVYYDVIKQAYLPSQRNSDATQQAVLALLEQVMGGKVSIQGDTFQIGSRTMHLVAEGHRKLALIWQLIRNGSISANNTLFWDEPESNLNPALMQDVVKVLLMLAANGTQVFIATHNYAFLRELDFQKGDVPTRFFALENTLDHGVIPHAAESYRDIKPNKIAEEYLRLYDLEIKRSLGDV</sequence>
<dbReference type="InterPro" id="IPR051396">
    <property type="entry name" value="Bact_Antivir_Def_Nuclease"/>
</dbReference>
<organism evidence="3">
    <name type="scientific">Thiothrix subterranea</name>
    <dbReference type="NCBI Taxonomy" id="2735563"/>
    <lineage>
        <taxon>Bacteria</taxon>
        <taxon>Pseudomonadati</taxon>
        <taxon>Pseudomonadota</taxon>
        <taxon>Gammaproteobacteria</taxon>
        <taxon>Thiotrichales</taxon>
        <taxon>Thiotrichaceae</taxon>
        <taxon>Thiothrix</taxon>
    </lineage>
</organism>
<dbReference type="EMBL" id="CP133217">
    <property type="protein sequence ID" value="WML86650.1"/>
    <property type="molecule type" value="Genomic_DNA"/>
</dbReference>
<name>A0AA51MLV4_9GAMM</name>
<dbReference type="Gene3D" id="3.40.50.300">
    <property type="entry name" value="P-loop containing nucleotide triphosphate hydrolases"/>
    <property type="match status" value="2"/>
</dbReference>
<evidence type="ECO:0000313" key="3">
    <source>
        <dbReference type="EMBL" id="WML86650.1"/>
    </source>
</evidence>
<dbReference type="PANTHER" id="PTHR43581">
    <property type="entry name" value="ATP/GTP PHOSPHATASE"/>
    <property type="match status" value="1"/>
</dbReference>
<dbReference type="Proteomes" id="UP001229862">
    <property type="component" value="Chromosome"/>
</dbReference>
<evidence type="ECO:0000313" key="2">
    <source>
        <dbReference type="EMBL" id="MDQ5767891.1"/>
    </source>
</evidence>
<reference evidence="3 4" key="1">
    <citation type="submission" date="2023-08" db="EMBL/GenBank/DDBJ databases">
        <title>New molecular markers tilS and rpoB for phylogenetic and monitoring studies of the genus Thiothrix biodiversity.</title>
        <authorList>
            <person name="Ravin N.V."/>
            <person name="Smolyakov D."/>
            <person name="Markov N.D."/>
            <person name="Beletsky A.V."/>
            <person name="Mardanov A.V."/>
            <person name="Rudenko T.S."/>
            <person name="Grabovich M.Y."/>
        </authorList>
    </citation>
    <scope>NUCLEOTIDE SEQUENCE</scope>
    <source>
        <strain evidence="3">DNT52</strain>
        <strain evidence="2 4">H33</strain>
    </source>
</reference>
<proteinExistence type="predicted"/>
<dbReference type="RefSeq" id="WP_308134009.1">
    <property type="nucleotide sequence ID" value="NZ_CP133197.1"/>
</dbReference>
<dbReference type="InterPro" id="IPR027417">
    <property type="entry name" value="P-loop_NTPase"/>
</dbReference>
<dbReference type="Proteomes" id="UP001223336">
    <property type="component" value="Unassembled WGS sequence"/>
</dbReference>
<dbReference type="PANTHER" id="PTHR43581:SF2">
    <property type="entry name" value="EXCINUCLEASE ATPASE SUBUNIT"/>
    <property type="match status" value="1"/>
</dbReference>